<protein>
    <submittedName>
        <fullName evidence="5 6">GP112</fullName>
    </submittedName>
</protein>
<dbReference type="GeneID" id="14536699"/>
<reference evidence="5 8" key="2">
    <citation type="journal article" date="2013" name="Genome Announc.">
        <title>Complete genome sequence of pathogenic Guinea pig cytomegalovirus from salivary gland homogenates of infected animals.</title>
        <authorList>
            <person name="Yang D."/>
            <person name="Tamburro K."/>
            <person name="Dittmer D."/>
            <person name="Cui X."/>
            <person name="McVoy M.A."/>
            <person name="Hernandez-Alvarado N."/>
            <person name="Schleiss M.R."/>
        </authorList>
    </citation>
    <scope>NUCLEOTIDE SEQUENCE [LARGE SCALE GENOMIC DNA]</scope>
    <source>
        <strain evidence="5">21222</strain>
    </source>
</reference>
<dbReference type="EMBL" id="KC503762">
    <property type="protein sequence ID" value="AGE11576.1"/>
    <property type="molecule type" value="Genomic_DNA"/>
</dbReference>
<evidence type="ECO:0000256" key="1">
    <source>
        <dbReference type="ARBA" id="ARBA00004147"/>
    </source>
</evidence>
<evidence type="ECO:0000256" key="2">
    <source>
        <dbReference type="ARBA" id="ARBA00006651"/>
    </source>
</evidence>
<dbReference type="GO" id="GO:0042025">
    <property type="term" value="C:host cell nucleus"/>
    <property type="evidence" value="ECO:0007669"/>
    <property type="project" value="UniProtKB-SubCell"/>
</dbReference>
<evidence type="ECO:0000313" key="6">
    <source>
        <dbReference type="EMBL" id="BAJ78564.1"/>
    </source>
</evidence>
<feature type="compositionally biased region" description="Basic and acidic residues" evidence="4">
    <location>
        <begin position="231"/>
        <end position="253"/>
    </location>
</feature>
<feature type="compositionally biased region" description="Low complexity" evidence="4">
    <location>
        <begin position="211"/>
        <end position="230"/>
    </location>
</feature>
<dbReference type="RefSeq" id="YP_007417872.1">
    <property type="nucleotide sequence ID" value="NC_020231.1"/>
</dbReference>
<feature type="compositionally biased region" description="Low complexity" evidence="4">
    <location>
        <begin position="168"/>
        <end position="183"/>
    </location>
</feature>
<feature type="compositionally biased region" description="Basic and acidic residues" evidence="4">
    <location>
        <begin position="185"/>
        <end position="203"/>
    </location>
</feature>
<dbReference type="EMBL" id="AB592928">
    <property type="protein sequence ID" value="BAJ78564.1"/>
    <property type="molecule type" value="Genomic_DNA"/>
</dbReference>
<organism evidence="6 7">
    <name type="scientific">Guinea pig cytomegalovirus (strain 22122)</name>
    <name type="common">GPCMV</name>
    <dbReference type="NCBI Taxonomy" id="103920"/>
    <lineage>
        <taxon>Viruses</taxon>
        <taxon>Duplodnaviria</taxon>
        <taxon>Heunggongvirae</taxon>
        <taxon>Peploviricota</taxon>
        <taxon>Herviviricetes</taxon>
        <taxon>Herpesvirales</taxon>
        <taxon>Orthoherpesviridae</taxon>
        <taxon>Betaherpesvirinae</taxon>
        <taxon>Quwivirus</taxon>
        <taxon>Quwivirus caviidbeta2</taxon>
    </lineage>
</organism>
<evidence type="ECO:0000256" key="3">
    <source>
        <dbReference type="ARBA" id="ARBA00022562"/>
    </source>
</evidence>
<dbReference type="Proteomes" id="UP000132784">
    <property type="component" value="Segment"/>
</dbReference>
<feature type="compositionally biased region" description="Basic and acidic residues" evidence="4">
    <location>
        <begin position="260"/>
        <end position="281"/>
    </location>
</feature>
<organismHost>
    <name type="scientific">Cavia porcellus</name>
    <name type="common">Guinea pig</name>
    <dbReference type="NCBI Taxonomy" id="10141"/>
</organismHost>
<evidence type="ECO:0000313" key="7">
    <source>
        <dbReference type="Proteomes" id="UP000102041"/>
    </source>
</evidence>
<dbReference type="OrthoDB" id="23688at10239"/>
<feature type="region of interest" description="Disordered" evidence="4">
    <location>
        <begin position="150"/>
        <end position="289"/>
    </location>
</feature>
<evidence type="ECO:0000313" key="8">
    <source>
        <dbReference type="Proteomes" id="UP000132784"/>
    </source>
</evidence>
<name>E9RHB2_GPCMV</name>
<comment type="similarity">
    <text evidence="2">Belongs to the herpesviridae U79/UL112 family.</text>
</comment>
<accession>E9RHB2</accession>
<comment type="subcellular location">
    <subcellularLocation>
        <location evidence="1">Host nucleus</location>
    </subcellularLocation>
</comment>
<dbReference type="KEGG" id="vg:14536699"/>
<proteinExistence type="inferred from homology"/>
<reference evidence="6 7" key="1">
    <citation type="journal article" date="2011" name="J. Gen. Virol.">
        <title>Re-evaluation of the genome sequence of guinea pig cytomegalovirus.</title>
        <authorList>
            <person name="Kanai K."/>
            <person name="Yamada S."/>
            <person name="Yamamoto Y."/>
            <person name="Fukui Y."/>
            <person name="Kurane I."/>
            <person name="Inoue N."/>
        </authorList>
    </citation>
    <scope>NUCLEOTIDE SEQUENCE [LARGE SCALE GENOMIC DNA]</scope>
    <source>
        <strain evidence="6">22122</strain>
    </source>
</reference>
<evidence type="ECO:0000256" key="4">
    <source>
        <dbReference type="SAM" id="MobiDB-lite"/>
    </source>
</evidence>
<gene>
    <name evidence="6" type="primary">GP112</name>
</gene>
<keyword evidence="3" id="KW-1048">Host nucleus</keyword>
<dbReference type="InterPro" id="IPR004138">
    <property type="entry name" value="U79_P34"/>
</dbReference>
<dbReference type="Proteomes" id="UP000102041">
    <property type="component" value="Segment"/>
</dbReference>
<dbReference type="Pfam" id="PF03064">
    <property type="entry name" value="U79_P34"/>
    <property type="match status" value="1"/>
</dbReference>
<sequence length="315" mass="33455">MVDEKMTFSRTYITFSGVVRTLHQSMSKVLEVKQYSFDSARIFDCKEGNGRTETWGKGWMCVTVVQNTEAPTAPSGGMQGFMTIDITVDDSLVDSMFFKGTVVSSKTASSVAGTTIQSNGEQRSSLVTLLSDGGSLQFTRVVHCFRGHGHAAHPGSSAGPVGSGGSVAPGASPAAATSSSSSDQGEDRRRDRPDRQQQDDDRRKRPGSVDGSQSTTSSNGPSSSTGSSSSRVDRDPRISAKQKERRRQADDGSPRSSGDPIKRPKIFHDGGRPDKETDIGRILENSGNSSDAVAFLNYTNGIPGLSSSADGERTS</sequence>
<keyword evidence="8" id="KW-1185">Reference proteome</keyword>
<evidence type="ECO:0000313" key="5">
    <source>
        <dbReference type="EMBL" id="AGE11576.1"/>
    </source>
</evidence>